<dbReference type="InterPro" id="IPR036249">
    <property type="entry name" value="Thioredoxin-like_sf"/>
</dbReference>
<gene>
    <name evidence="1" type="ORF">FYJ62_09345</name>
</gene>
<evidence type="ECO:0000313" key="1">
    <source>
        <dbReference type="EMBL" id="MST87806.1"/>
    </source>
</evidence>
<sequence length="213" mass="24197">MFELFLFINPLGLSCYHLEKQIRKIAEELDLDICINYIPLVTMTAMKQDLVKRNWNFNTSINLANYHLASLSVQKFYYAIQIAYGKKRARLFLFKLQEALSDGKTNYSEALAETLVQDLGLNLEKVKNSLTDACLREFISQDSTLASKFNVTSLPSTVVFNDESDDSGLLLDGDLNYDDLREIFTDPSASACLDVADNDAFYWSDCSSHLRLL</sequence>
<dbReference type="SUPFAM" id="SSF52833">
    <property type="entry name" value="Thioredoxin-like"/>
    <property type="match status" value="1"/>
</dbReference>
<name>A0A6A8MGI2_9LACO</name>
<reference evidence="1 2" key="1">
    <citation type="submission" date="2019-08" db="EMBL/GenBank/DDBJ databases">
        <title>In-depth cultivation of the pig gut microbiome towards novel bacterial diversity and tailored functional studies.</title>
        <authorList>
            <person name="Wylensek D."/>
            <person name="Hitch T.C.A."/>
            <person name="Clavel T."/>
        </authorList>
    </citation>
    <scope>NUCLEOTIDE SEQUENCE [LARGE SCALE GENOMIC DNA]</scope>
    <source>
        <strain evidence="1 2">Bifido-178-WT-2B</strain>
    </source>
</reference>
<accession>A0A6A8MGI2</accession>
<comment type="caution">
    <text evidence="1">The sequence shown here is derived from an EMBL/GenBank/DDBJ whole genome shotgun (WGS) entry which is preliminary data.</text>
</comment>
<evidence type="ECO:0000313" key="2">
    <source>
        <dbReference type="Proteomes" id="UP000438120"/>
    </source>
</evidence>
<proteinExistence type="predicted"/>
<organism evidence="1 2">
    <name type="scientific">Lactobacillus porci</name>
    <dbReference type="NCBI Taxonomy" id="2012477"/>
    <lineage>
        <taxon>Bacteria</taxon>
        <taxon>Bacillati</taxon>
        <taxon>Bacillota</taxon>
        <taxon>Bacilli</taxon>
        <taxon>Lactobacillales</taxon>
        <taxon>Lactobacillaceae</taxon>
        <taxon>Lactobacillus</taxon>
    </lineage>
</organism>
<dbReference type="Proteomes" id="UP000438120">
    <property type="component" value="Unassembled WGS sequence"/>
</dbReference>
<keyword evidence="1" id="KW-0413">Isomerase</keyword>
<dbReference type="AlphaFoldDB" id="A0A6A8MGI2"/>
<dbReference type="Gene3D" id="3.40.30.10">
    <property type="entry name" value="Glutaredoxin"/>
    <property type="match status" value="1"/>
</dbReference>
<protein>
    <submittedName>
        <fullName evidence="1">Dithiol-disulfide isomerase</fullName>
    </submittedName>
</protein>
<dbReference type="RefSeq" id="WP_154549418.1">
    <property type="nucleotide sequence ID" value="NZ_VUMX01000036.1"/>
</dbReference>
<keyword evidence="2" id="KW-1185">Reference proteome</keyword>
<dbReference type="GO" id="GO:0016853">
    <property type="term" value="F:isomerase activity"/>
    <property type="evidence" value="ECO:0007669"/>
    <property type="project" value="UniProtKB-KW"/>
</dbReference>
<dbReference type="OrthoDB" id="2156137at2"/>
<dbReference type="Pfam" id="PF13743">
    <property type="entry name" value="Thioredoxin_5"/>
    <property type="match status" value="1"/>
</dbReference>
<dbReference type="EMBL" id="VUMX01000036">
    <property type="protein sequence ID" value="MST87806.1"/>
    <property type="molecule type" value="Genomic_DNA"/>
</dbReference>